<name>A0A8S5Q1C3_9CAUD</name>
<dbReference type="EMBL" id="BK015547">
    <property type="protein sequence ID" value="DAE12316.1"/>
    <property type="molecule type" value="Genomic_DNA"/>
</dbReference>
<reference evidence="1" key="1">
    <citation type="journal article" date="2021" name="Proc. Natl. Acad. Sci. U.S.A.">
        <title>A Catalog of Tens of Thousands of Viruses from Human Metagenomes Reveals Hidden Associations with Chronic Diseases.</title>
        <authorList>
            <person name="Tisza M.J."/>
            <person name="Buck C.B."/>
        </authorList>
    </citation>
    <scope>NUCLEOTIDE SEQUENCE</scope>
    <source>
        <strain evidence="1">CtQYc56</strain>
    </source>
</reference>
<sequence>MDLTLNIYDKSGKEVVKVLKSSTYDLMFTTIRKIMAILKVESLDNNVEILKIICEAWDEVVDVLSAVFPDAEESDWDGVKVKELVPVVMNIAKFAITDALTIPSKNSKN</sequence>
<protein>
    <submittedName>
        <fullName evidence="1">Uncharacterized protein</fullName>
    </submittedName>
</protein>
<proteinExistence type="predicted"/>
<organism evidence="1">
    <name type="scientific">Myoviridae sp. ctQYc56</name>
    <dbReference type="NCBI Taxonomy" id="2825100"/>
    <lineage>
        <taxon>Viruses</taxon>
        <taxon>Duplodnaviria</taxon>
        <taxon>Heunggongvirae</taxon>
        <taxon>Uroviricota</taxon>
        <taxon>Caudoviricetes</taxon>
    </lineage>
</organism>
<evidence type="ECO:0000313" key="1">
    <source>
        <dbReference type="EMBL" id="DAE12316.1"/>
    </source>
</evidence>
<accession>A0A8S5Q1C3</accession>